<comment type="similarity">
    <text evidence="1">Belongs to the ATG10 family.</text>
</comment>
<organism evidence="7 8">
    <name type="scientific">Fragilariopsis cylindrus CCMP1102</name>
    <dbReference type="NCBI Taxonomy" id="635003"/>
    <lineage>
        <taxon>Eukaryota</taxon>
        <taxon>Sar</taxon>
        <taxon>Stramenopiles</taxon>
        <taxon>Ochrophyta</taxon>
        <taxon>Bacillariophyta</taxon>
        <taxon>Bacillariophyceae</taxon>
        <taxon>Bacillariophycidae</taxon>
        <taxon>Bacillariales</taxon>
        <taxon>Bacillariaceae</taxon>
        <taxon>Fragilariopsis</taxon>
    </lineage>
</organism>
<gene>
    <name evidence="7" type="ORF">FRACYDRAFT_259690</name>
</gene>
<dbReference type="GO" id="GO:0000422">
    <property type="term" value="P:autophagy of mitochondrion"/>
    <property type="evidence" value="ECO:0007669"/>
    <property type="project" value="TreeGrafter"/>
</dbReference>
<dbReference type="KEGG" id="fcy:FRACYDRAFT_259690"/>
<accession>A0A1E7FRJ0</accession>
<sequence>MNTSRSDFNRNAKALVSALPTIVSNNNGGETTRYHKLRQFDLCHWELHYDNNQNNLIYLSHPPVVFYTSFLLSIEDGKEEASEDIFLATKDSDDDFLEDEAILDDDQCFVAILEENKNEKEDQKRQFDTEWTFSTIYSSTFRVPVLYFSVQEMNGSPVGRQQVLEILRQEHNKRSSFAISDDIPTDTWEFISQEEHPITGLVSYFLHPCQSAERLHLLTAGKNDQKEVCVRSEQDLNANELTSNNIIWTWMSMILPKLTEKPM</sequence>
<protein>
    <recommendedName>
        <fullName evidence="2">Ubiquitin-like-conjugating enzyme ATG10</fullName>
    </recommendedName>
    <alternativeName>
        <fullName evidence="6">Autophagy-related protein 10</fullName>
    </alternativeName>
</protein>
<evidence type="ECO:0000313" key="8">
    <source>
        <dbReference type="Proteomes" id="UP000095751"/>
    </source>
</evidence>
<dbReference type="AlphaFoldDB" id="A0A1E7FRJ0"/>
<dbReference type="OrthoDB" id="4089664at2759"/>
<evidence type="ECO:0000256" key="3">
    <source>
        <dbReference type="ARBA" id="ARBA00022679"/>
    </source>
</evidence>
<dbReference type="GO" id="GO:0061651">
    <property type="term" value="F:Atg12 conjugating enzyme activity"/>
    <property type="evidence" value="ECO:0007669"/>
    <property type="project" value="TreeGrafter"/>
</dbReference>
<dbReference type="InParanoid" id="A0A1E7FRJ0"/>
<evidence type="ECO:0000256" key="1">
    <source>
        <dbReference type="ARBA" id="ARBA00005696"/>
    </source>
</evidence>
<evidence type="ECO:0000256" key="2">
    <source>
        <dbReference type="ARBA" id="ARBA00021099"/>
    </source>
</evidence>
<proteinExistence type="inferred from homology"/>
<dbReference type="PANTHER" id="PTHR14957:SF1">
    <property type="entry name" value="UBIQUITIN-LIKE-CONJUGATING ENZYME ATG10"/>
    <property type="match status" value="1"/>
</dbReference>
<dbReference type="GO" id="GO:0032446">
    <property type="term" value="P:protein modification by small protein conjugation"/>
    <property type="evidence" value="ECO:0007669"/>
    <property type="project" value="TreeGrafter"/>
</dbReference>
<keyword evidence="8" id="KW-1185">Reference proteome</keyword>
<dbReference type="Proteomes" id="UP000095751">
    <property type="component" value="Unassembled WGS sequence"/>
</dbReference>
<dbReference type="InterPro" id="IPR007135">
    <property type="entry name" value="Atg3/Atg10"/>
</dbReference>
<dbReference type="EMBL" id="KV784354">
    <property type="protein sequence ID" value="OEU20781.1"/>
    <property type="molecule type" value="Genomic_DNA"/>
</dbReference>
<keyword evidence="4" id="KW-0833">Ubl conjugation pathway</keyword>
<keyword evidence="3" id="KW-0808">Transferase</keyword>
<evidence type="ECO:0000256" key="5">
    <source>
        <dbReference type="ARBA" id="ARBA00023006"/>
    </source>
</evidence>
<dbReference type="GO" id="GO:0005829">
    <property type="term" value="C:cytosol"/>
    <property type="evidence" value="ECO:0007669"/>
    <property type="project" value="TreeGrafter"/>
</dbReference>
<dbReference type="PANTHER" id="PTHR14957">
    <property type="entry name" value="UBIQUITIN-LIKE-CONJUGATING ENZYME ATG10"/>
    <property type="match status" value="1"/>
</dbReference>
<evidence type="ECO:0000256" key="6">
    <source>
        <dbReference type="ARBA" id="ARBA00029833"/>
    </source>
</evidence>
<dbReference type="Pfam" id="PF03987">
    <property type="entry name" value="Autophagy_act_C"/>
    <property type="match status" value="1"/>
</dbReference>
<evidence type="ECO:0000313" key="7">
    <source>
        <dbReference type="EMBL" id="OEU20781.1"/>
    </source>
</evidence>
<evidence type="ECO:0000256" key="4">
    <source>
        <dbReference type="ARBA" id="ARBA00022786"/>
    </source>
</evidence>
<keyword evidence="5" id="KW-0072">Autophagy</keyword>
<dbReference type="Gene3D" id="3.30.1460.50">
    <property type="match status" value="1"/>
</dbReference>
<dbReference type="GO" id="GO:0000045">
    <property type="term" value="P:autophagosome assembly"/>
    <property type="evidence" value="ECO:0007669"/>
    <property type="project" value="TreeGrafter"/>
</dbReference>
<name>A0A1E7FRJ0_9STRA</name>
<reference evidence="7 8" key="1">
    <citation type="submission" date="2016-09" db="EMBL/GenBank/DDBJ databases">
        <title>Extensive genetic diversity and differential bi-allelic expression allows diatom success in the polar Southern Ocean.</title>
        <authorList>
            <consortium name="DOE Joint Genome Institute"/>
            <person name="Mock T."/>
            <person name="Otillar R.P."/>
            <person name="Strauss J."/>
            <person name="Dupont C."/>
            <person name="Frickenhaus S."/>
            <person name="Maumus F."/>
            <person name="Mcmullan M."/>
            <person name="Sanges R."/>
            <person name="Schmutz J."/>
            <person name="Toseland A."/>
            <person name="Valas R."/>
            <person name="Veluchamy A."/>
            <person name="Ward B.J."/>
            <person name="Allen A."/>
            <person name="Barry K."/>
            <person name="Falciatore A."/>
            <person name="Ferrante M."/>
            <person name="Fortunato A.E."/>
            <person name="Gloeckner G."/>
            <person name="Gruber A."/>
            <person name="Hipkin R."/>
            <person name="Janech M."/>
            <person name="Kroth P."/>
            <person name="Leese F."/>
            <person name="Lindquist E."/>
            <person name="Lyon B.R."/>
            <person name="Martin J."/>
            <person name="Mayer C."/>
            <person name="Parker M."/>
            <person name="Quesneville H."/>
            <person name="Raymond J."/>
            <person name="Uhlig C."/>
            <person name="Valentin K.U."/>
            <person name="Worden A.Z."/>
            <person name="Armbrust E.V."/>
            <person name="Bowler C."/>
            <person name="Green B."/>
            <person name="Moulton V."/>
            <person name="Van Oosterhout C."/>
            <person name="Grigoriev I."/>
        </authorList>
    </citation>
    <scope>NUCLEOTIDE SEQUENCE [LARGE SCALE GENOMIC DNA]</scope>
    <source>
        <strain evidence="7 8">CCMP1102</strain>
    </source>
</reference>